<name>A0A8B7UE97_CASCN</name>
<dbReference type="GO" id="GO:0036228">
    <property type="term" value="P:protein localization to nuclear inner membrane"/>
    <property type="evidence" value="ECO:0007669"/>
    <property type="project" value="TreeGrafter"/>
</dbReference>
<evidence type="ECO:0000256" key="3">
    <source>
        <dbReference type="ARBA" id="ARBA00023242"/>
    </source>
</evidence>
<dbReference type="KEGG" id="ccan:109685457"/>
<accession>A0A8B7UE97</accession>
<gene>
    <name evidence="5" type="primary">LOC109685457</name>
</gene>
<proteinExistence type="predicted"/>
<dbReference type="OrthoDB" id="338970at2759"/>
<dbReference type="Pfam" id="PF08801">
    <property type="entry name" value="Nucleoporin_N"/>
    <property type="match status" value="1"/>
</dbReference>
<dbReference type="GO" id="GO:0000972">
    <property type="term" value="P:transcription-dependent tethering of RNA polymerase II gene DNA at nuclear periphery"/>
    <property type="evidence" value="ECO:0007669"/>
    <property type="project" value="TreeGrafter"/>
</dbReference>
<organism evidence="5">
    <name type="scientific">Castor canadensis</name>
    <name type="common">American beaver</name>
    <dbReference type="NCBI Taxonomy" id="51338"/>
    <lineage>
        <taxon>Eukaryota</taxon>
        <taxon>Metazoa</taxon>
        <taxon>Chordata</taxon>
        <taxon>Craniata</taxon>
        <taxon>Vertebrata</taxon>
        <taxon>Euteleostomi</taxon>
        <taxon>Mammalia</taxon>
        <taxon>Eutheria</taxon>
        <taxon>Euarchontoglires</taxon>
        <taxon>Glires</taxon>
        <taxon>Rodentia</taxon>
        <taxon>Castorimorpha</taxon>
        <taxon>Castoridae</taxon>
        <taxon>Castor</taxon>
    </lineage>
</organism>
<evidence type="ECO:0000259" key="4">
    <source>
        <dbReference type="Pfam" id="PF08801"/>
    </source>
</evidence>
<dbReference type="RefSeq" id="XP_020017901.1">
    <property type="nucleotide sequence ID" value="XM_020162312.1"/>
</dbReference>
<dbReference type="GO" id="GO:0044611">
    <property type="term" value="C:nuclear pore inner ring"/>
    <property type="evidence" value="ECO:0007669"/>
    <property type="project" value="TreeGrafter"/>
</dbReference>
<dbReference type="GO" id="GO:0006606">
    <property type="term" value="P:protein import into nucleus"/>
    <property type="evidence" value="ECO:0007669"/>
    <property type="project" value="TreeGrafter"/>
</dbReference>
<keyword evidence="2" id="KW-0813">Transport</keyword>
<comment type="subcellular location">
    <subcellularLocation>
        <location evidence="1">Nucleus</location>
    </subcellularLocation>
</comment>
<dbReference type="InterPro" id="IPR014908">
    <property type="entry name" value="Nucleoporin_Nup133/Nup155_N"/>
</dbReference>
<evidence type="ECO:0000313" key="5">
    <source>
        <dbReference type="RefSeq" id="XP_020017901.1"/>
    </source>
</evidence>
<reference evidence="5" key="1">
    <citation type="submission" date="2025-08" db="UniProtKB">
        <authorList>
            <consortium name="RefSeq"/>
        </authorList>
    </citation>
    <scope>IDENTIFICATION</scope>
    <source>
        <tissue evidence="5">Leukocyte</tissue>
    </source>
</reference>
<evidence type="ECO:0000256" key="1">
    <source>
        <dbReference type="ARBA" id="ARBA00004123"/>
    </source>
</evidence>
<dbReference type="GO" id="GO:0017056">
    <property type="term" value="F:structural constituent of nuclear pore"/>
    <property type="evidence" value="ECO:0007669"/>
    <property type="project" value="InterPro"/>
</dbReference>
<dbReference type="InterPro" id="IPR004870">
    <property type="entry name" value="Nucleoporin_Nup155"/>
</dbReference>
<dbReference type="PANTHER" id="PTHR10350">
    <property type="entry name" value="NUCLEAR PORE COMPLEX PROTEIN NUP155"/>
    <property type="match status" value="1"/>
</dbReference>
<protein>
    <submittedName>
        <fullName evidence="5">Nuclear pore complex protein Nup155-like</fullName>
    </submittedName>
</protein>
<evidence type="ECO:0000256" key="2">
    <source>
        <dbReference type="ARBA" id="ARBA00022448"/>
    </source>
</evidence>
<dbReference type="AlphaFoldDB" id="A0A8B7UE97"/>
<keyword evidence="3" id="KW-0539">Nucleus</keyword>
<dbReference type="GO" id="GO:0006405">
    <property type="term" value="P:RNA export from nucleus"/>
    <property type="evidence" value="ECO:0007669"/>
    <property type="project" value="TreeGrafter"/>
</dbReference>
<feature type="domain" description="Nucleoporin Nup133/Nup155-like N-terminal" evidence="4">
    <location>
        <begin position="78"/>
        <end position="178"/>
    </location>
</feature>
<dbReference type="PANTHER" id="PTHR10350:SF6">
    <property type="entry name" value="NUCLEAR PORE COMPLEX PROTEIN NUP155"/>
    <property type="match status" value="1"/>
</dbReference>
<sequence length="179" mass="19988">MPSLLGTVMPASTSAATLQEALENAGRLIDRQLQEDRMYPDLSELLMVSAPNNPTVSGMSDMDYPLQGPGLLSVPNLPEISSIRRVPLPPELVEQFGHMQCNCMMGVFPPISRAWLTIDSDIFMWNYEDGYVFKAGLLWCDLNSDNFYCLLKLAIYWKLPKVTFAYFDGLSETILAVGL</sequence>